<evidence type="ECO:0000256" key="5">
    <source>
        <dbReference type="ARBA" id="ARBA00022490"/>
    </source>
</evidence>
<dbReference type="Pfam" id="PF01135">
    <property type="entry name" value="PCMT"/>
    <property type="match status" value="1"/>
</dbReference>
<comment type="caution">
    <text evidence="12">The sequence shown here is derived from an EMBL/GenBank/DDBJ whole genome shotgun (WGS) entry which is preliminary data.</text>
</comment>
<name>A0A840VBK9_9BACT</name>
<dbReference type="RefSeq" id="WP_184017387.1">
    <property type="nucleotide sequence ID" value="NZ_JACHFD010000006.1"/>
</dbReference>
<dbReference type="Gene3D" id="3.40.50.150">
    <property type="entry name" value="Vaccinia Virus protein VP39"/>
    <property type="match status" value="1"/>
</dbReference>
<dbReference type="InterPro" id="IPR029063">
    <property type="entry name" value="SAM-dependent_MTases_sf"/>
</dbReference>
<evidence type="ECO:0000256" key="1">
    <source>
        <dbReference type="ARBA" id="ARBA00004496"/>
    </source>
</evidence>
<evidence type="ECO:0000256" key="2">
    <source>
        <dbReference type="ARBA" id="ARBA00005369"/>
    </source>
</evidence>
<keyword evidence="5" id="KW-0963">Cytoplasm</keyword>
<evidence type="ECO:0000256" key="8">
    <source>
        <dbReference type="ARBA" id="ARBA00022691"/>
    </source>
</evidence>
<evidence type="ECO:0000256" key="9">
    <source>
        <dbReference type="ARBA" id="ARBA00030757"/>
    </source>
</evidence>
<keyword evidence="13" id="KW-1185">Reference proteome</keyword>
<keyword evidence="6 12" id="KW-0489">Methyltransferase</keyword>
<keyword evidence="8" id="KW-0949">S-adenosyl-L-methionine</keyword>
<dbReference type="InterPro" id="IPR000682">
    <property type="entry name" value="PCMT"/>
</dbReference>
<organism evidence="12 13">
    <name type="scientific">Haloferula luteola</name>
    <dbReference type="NCBI Taxonomy" id="595692"/>
    <lineage>
        <taxon>Bacteria</taxon>
        <taxon>Pseudomonadati</taxon>
        <taxon>Verrucomicrobiota</taxon>
        <taxon>Verrucomicrobiia</taxon>
        <taxon>Verrucomicrobiales</taxon>
        <taxon>Verrucomicrobiaceae</taxon>
        <taxon>Haloferula</taxon>
    </lineage>
</organism>
<dbReference type="PANTHER" id="PTHR11579">
    <property type="entry name" value="PROTEIN-L-ISOASPARTATE O-METHYLTRANSFERASE"/>
    <property type="match status" value="1"/>
</dbReference>
<accession>A0A840VBK9</accession>
<proteinExistence type="inferred from homology"/>
<evidence type="ECO:0000256" key="11">
    <source>
        <dbReference type="ARBA" id="ARBA00031350"/>
    </source>
</evidence>
<evidence type="ECO:0000313" key="12">
    <source>
        <dbReference type="EMBL" id="MBB5351320.1"/>
    </source>
</evidence>
<comment type="similarity">
    <text evidence="2">Belongs to the methyltransferase superfamily. L-isoaspartyl/D-aspartyl protein methyltransferase family.</text>
</comment>
<gene>
    <name evidence="12" type="ORF">HNR46_001556</name>
</gene>
<comment type="subcellular location">
    <subcellularLocation>
        <location evidence="1">Cytoplasm</location>
    </subcellularLocation>
</comment>
<evidence type="ECO:0000313" key="13">
    <source>
        <dbReference type="Proteomes" id="UP000557717"/>
    </source>
</evidence>
<dbReference type="Proteomes" id="UP000557717">
    <property type="component" value="Unassembled WGS sequence"/>
</dbReference>
<dbReference type="PANTHER" id="PTHR11579:SF0">
    <property type="entry name" value="PROTEIN-L-ISOASPARTATE(D-ASPARTATE) O-METHYLTRANSFERASE"/>
    <property type="match status" value="1"/>
</dbReference>
<reference evidence="12 13" key="1">
    <citation type="submission" date="2020-08" db="EMBL/GenBank/DDBJ databases">
        <title>Genomic Encyclopedia of Type Strains, Phase IV (KMG-IV): sequencing the most valuable type-strain genomes for metagenomic binning, comparative biology and taxonomic classification.</title>
        <authorList>
            <person name="Goeker M."/>
        </authorList>
    </citation>
    <scope>NUCLEOTIDE SEQUENCE [LARGE SCALE GENOMIC DNA]</scope>
    <source>
        <strain evidence="12 13">YC6886</strain>
    </source>
</reference>
<dbReference type="GO" id="GO:0004719">
    <property type="term" value="F:protein-L-isoaspartate (D-aspartate) O-methyltransferase activity"/>
    <property type="evidence" value="ECO:0007669"/>
    <property type="project" value="UniProtKB-EC"/>
</dbReference>
<dbReference type="SUPFAM" id="SSF53335">
    <property type="entry name" value="S-adenosyl-L-methionine-dependent methyltransferases"/>
    <property type="match status" value="1"/>
</dbReference>
<dbReference type="GO" id="GO:0032259">
    <property type="term" value="P:methylation"/>
    <property type="evidence" value="ECO:0007669"/>
    <property type="project" value="UniProtKB-KW"/>
</dbReference>
<dbReference type="GO" id="GO:0005737">
    <property type="term" value="C:cytoplasm"/>
    <property type="evidence" value="ECO:0007669"/>
    <property type="project" value="UniProtKB-SubCell"/>
</dbReference>
<evidence type="ECO:0000256" key="6">
    <source>
        <dbReference type="ARBA" id="ARBA00022603"/>
    </source>
</evidence>
<dbReference type="EC" id="2.1.1.77" evidence="3"/>
<evidence type="ECO:0000256" key="7">
    <source>
        <dbReference type="ARBA" id="ARBA00022679"/>
    </source>
</evidence>
<evidence type="ECO:0000256" key="4">
    <source>
        <dbReference type="ARBA" id="ARBA00013346"/>
    </source>
</evidence>
<sequence>MNPLASKEQMLHQHLQDRGIRDLRVLDAFQAIQREDFLPEQERGLAYDDTSLPLPHGQVAAQPYIVARMVELLELPEHAHVLELGAGCGFQTAILAHIARDVCSIEWYPDLATQAARNLLSLGFTHIELIHGDGLLGWPDRSRKFDGIVLAFAVDEIPQVLFDSLVPSGRLVAPLEVGDHQTLRVFQLDEHGDVQTHDEEIVHFVHGKTHATPGSE</sequence>
<dbReference type="CDD" id="cd02440">
    <property type="entry name" value="AdoMet_MTases"/>
    <property type="match status" value="1"/>
</dbReference>
<evidence type="ECO:0000256" key="3">
    <source>
        <dbReference type="ARBA" id="ARBA00011890"/>
    </source>
</evidence>
<protein>
    <recommendedName>
        <fullName evidence="4">Protein-L-isoaspartate O-methyltransferase</fullName>
        <ecNumber evidence="3">2.1.1.77</ecNumber>
    </recommendedName>
    <alternativeName>
        <fullName evidence="11">L-isoaspartyl protein carboxyl methyltransferase</fullName>
    </alternativeName>
    <alternativeName>
        <fullName evidence="9">Protein L-isoaspartyl methyltransferase</fullName>
    </alternativeName>
    <alternativeName>
        <fullName evidence="10">Protein-beta-aspartate methyltransferase</fullName>
    </alternativeName>
</protein>
<dbReference type="AlphaFoldDB" id="A0A840VBK9"/>
<dbReference type="EMBL" id="JACHFD010000006">
    <property type="protein sequence ID" value="MBB5351320.1"/>
    <property type="molecule type" value="Genomic_DNA"/>
</dbReference>
<evidence type="ECO:0000256" key="10">
    <source>
        <dbReference type="ARBA" id="ARBA00031323"/>
    </source>
</evidence>
<keyword evidence="7 12" id="KW-0808">Transferase</keyword>